<dbReference type="GO" id="GO:0005737">
    <property type="term" value="C:cytoplasm"/>
    <property type="evidence" value="ECO:0007669"/>
    <property type="project" value="TreeGrafter"/>
</dbReference>
<dbReference type="EMBL" id="FNOX01000014">
    <property type="protein sequence ID" value="SDZ62683.1"/>
    <property type="molecule type" value="Genomic_DNA"/>
</dbReference>
<dbReference type="Proteomes" id="UP000182902">
    <property type="component" value="Unassembled WGS sequence"/>
</dbReference>
<dbReference type="InterPro" id="IPR039356">
    <property type="entry name" value="YfbR/HDDC2"/>
</dbReference>
<dbReference type="PROSITE" id="PS51186">
    <property type="entry name" value="GNAT"/>
    <property type="match status" value="1"/>
</dbReference>
<evidence type="ECO:0000256" key="7">
    <source>
        <dbReference type="ARBA" id="ARBA00022801"/>
    </source>
</evidence>
<evidence type="ECO:0000256" key="3">
    <source>
        <dbReference type="ARBA" id="ARBA00001941"/>
    </source>
</evidence>
<dbReference type="SMART" id="SM00471">
    <property type="entry name" value="HDc"/>
    <property type="match status" value="1"/>
</dbReference>
<dbReference type="GO" id="GO:0002953">
    <property type="term" value="F:5'-deoxynucleotidase activity"/>
    <property type="evidence" value="ECO:0007669"/>
    <property type="project" value="UniProtKB-EC"/>
</dbReference>
<reference evidence="9 10" key="1">
    <citation type="submission" date="2016-10" db="EMBL/GenBank/DDBJ databases">
        <authorList>
            <person name="de Groot N.N."/>
        </authorList>
    </citation>
    <scope>NUCLEOTIDE SEQUENCE [LARGE SCALE GENOMIC DNA]</scope>
    <source>
        <strain evidence="9 10">ICMP 14252</strain>
    </source>
</reference>
<dbReference type="AlphaFoldDB" id="A0A1H3UJN0"/>
<dbReference type="InterPro" id="IPR006674">
    <property type="entry name" value="HD_domain"/>
</dbReference>
<dbReference type="Gene3D" id="1.10.3210.10">
    <property type="entry name" value="Hypothetical protein af1432"/>
    <property type="match status" value="1"/>
</dbReference>
<evidence type="ECO:0000313" key="9">
    <source>
        <dbReference type="EMBL" id="SDZ62683.1"/>
    </source>
</evidence>
<sequence length="355" mass="38969">MNIETLKGRLEFLREAEQLKSVLRSAHTSSGRQESTAEHSWRLSLMAMVFADELKGLDLLKVLKLCLIHDLGEAISGDIPAVSKNDFPDKTEQERADLLQLTRSLDEGLRTQIMTLWEDYENAGSPEALAVKALDKLETILQHNQGINPVGFDYAFNLTYGDQYTKTTDLFRTLRGLIDQDTREHLNMSLNIRNELPEDSKRISAVTTEAFQSEAHSSHTEQFIVDALRQAGQLTVSLVAVVNDEIVGHIAISPVTVSSGAAGWYGLGPISVLPERQGLRIGSSLMKTALAKLQGKGANGCVVLGNPGYYGRFGFKAHAGLELPGVPQEYFQSLSFGGELPIGVVQFHKAFEATE</sequence>
<dbReference type="CDD" id="cd00077">
    <property type="entry name" value="HDc"/>
    <property type="match status" value="1"/>
</dbReference>
<evidence type="ECO:0000256" key="4">
    <source>
        <dbReference type="ARBA" id="ARBA00011738"/>
    </source>
</evidence>
<comment type="cofactor">
    <cofactor evidence="3">
        <name>Co(2+)</name>
        <dbReference type="ChEBI" id="CHEBI:48828"/>
    </cofactor>
</comment>
<dbReference type="Pfam" id="PF00583">
    <property type="entry name" value="Acetyltransf_1"/>
    <property type="match status" value="1"/>
</dbReference>
<evidence type="ECO:0000256" key="2">
    <source>
        <dbReference type="ARBA" id="ARBA00001936"/>
    </source>
</evidence>
<dbReference type="CDD" id="cd04301">
    <property type="entry name" value="NAT_SF"/>
    <property type="match status" value="1"/>
</dbReference>
<dbReference type="PANTHER" id="PTHR11845">
    <property type="entry name" value="5'-DEOXYNUCLEOTIDASE HDDC2"/>
    <property type="match status" value="1"/>
</dbReference>
<dbReference type="InterPro" id="IPR003607">
    <property type="entry name" value="HD/PDEase_dom"/>
</dbReference>
<dbReference type="GO" id="GO:0016747">
    <property type="term" value="F:acyltransferase activity, transferring groups other than amino-acyl groups"/>
    <property type="evidence" value="ECO:0007669"/>
    <property type="project" value="InterPro"/>
</dbReference>
<dbReference type="Pfam" id="PF13023">
    <property type="entry name" value="HD_3"/>
    <property type="match status" value="1"/>
</dbReference>
<protein>
    <recommendedName>
        <fullName evidence="5">5'-deoxynucleotidase</fullName>
        <ecNumber evidence="5">3.1.3.89</ecNumber>
    </recommendedName>
</protein>
<name>A0A1H3UJN0_9PSED</name>
<dbReference type="SUPFAM" id="SSF109604">
    <property type="entry name" value="HD-domain/PDEase-like"/>
    <property type="match status" value="1"/>
</dbReference>
<accession>A0A1H3UJN0</accession>
<dbReference type="InterPro" id="IPR016181">
    <property type="entry name" value="Acyl_CoA_acyltransferase"/>
</dbReference>
<keyword evidence="6" id="KW-0479">Metal-binding</keyword>
<evidence type="ECO:0000256" key="1">
    <source>
        <dbReference type="ARBA" id="ARBA00001638"/>
    </source>
</evidence>
<evidence type="ECO:0000256" key="6">
    <source>
        <dbReference type="ARBA" id="ARBA00022723"/>
    </source>
</evidence>
<feature type="domain" description="N-acetyltransferase" evidence="8">
    <location>
        <begin position="190"/>
        <end position="337"/>
    </location>
</feature>
<dbReference type="EC" id="3.1.3.89" evidence="5"/>
<dbReference type="Gene3D" id="3.40.630.30">
    <property type="match status" value="1"/>
</dbReference>
<keyword evidence="7 9" id="KW-0378">Hydrolase</keyword>
<proteinExistence type="predicted"/>
<dbReference type="InterPro" id="IPR000182">
    <property type="entry name" value="GNAT_dom"/>
</dbReference>
<comment type="catalytic activity">
    <reaction evidence="1">
        <text>a 2'-deoxyribonucleoside 5'-phosphate + H2O = a 2'-deoxyribonucleoside + phosphate</text>
        <dbReference type="Rhea" id="RHEA:36167"/>
        <dbReference type="ChEBI" id="CHEBI:15377"/>
        <dbReference type="ChEBI" id="CHEBI:18274"/>
        <dbReference type="ChEBI" id="CHEBI:43474"/>
        <dbReference type="ChEBI" id="CHEBI:65317"/>
        <dbReference type="EC" id="3.1.3.89"/>
    </reaction>
</comment>
<evidence type="ECO:0000256" key="5">
    <source>
        <dbReference type="ARBA" id="ARBA00012964"/>
    </source>
</evidence>
<dbReference type="PANTHER" id="PTHR11845:SF13">
    <property type="entry name" value="5'-DEOXYNUCLEOTIDASE HDDC2"/>
    <property type="match status" value="1"/>
</dbReference>
<gene>
    <name evidence="9" type="ORF">SAMN05216247_114162</name>
</gene>
<dbReference type="GO" id="GO:0046872">
    <property type="term" value="F:metal ion binding"/>
    <property type="evidence" value="ECO:0007669"/>
    <property type="project" value="UniProtKB-KW"/>
</dbReference>
<dbReference type="SUPFAM" id="SSF55729">
    <property type="entry name" value="Acyl-CoA N-acyltransferases (Nat)"/>
    <property type="match status" value="1"/>
</dbReference>
<organism evidence="9 10">
    <name type="scientific">Pseudomonas salomonii</name>
    <dbReference type="NCBI Taxonomy" id="191391"/>
    <lineage>
        <taxon>Bacteria</taxon>
        <taxon>Pseudomonadati</taxon>
        <taxon>Pseudomonadota</taxon>
        <taxon>Gammaproteobacteria</taxon>
        <taxon>Pseudomonadales</taxon>
        <taxon>Pseudomonadaceae</taxon>
        <taxon>Pseudomonas</taxon>
    </lineage>
</organism>
<evidence type="ECO:0000259" key="8">
    <source>
        <dbReference type="PROSITE" id="PS51186"/>
    </source>
</evidence>
<evidence type="ECO:0000313" key="10">
    <source>
        <dbReference type="Proteomes" id="UP000182902"/>
    </source>
</evidence>
<comment type="subunit">
    <text evidence="4">Homodimer.</text>
</comment>
<comment type="cofactor">
    <cofactor evidence="2">
        <name>Mn(2+)</name>
        <dbReference type="ChEBI" id="CHEBI:29035"/>
    </cofactor>
</comment>